<dbReference type="AlphaFoldDB" id="A0A3N0DNU0"/>
<protein>
    <recommendedName>
        <fullName evidence="1 2">Serine acetyltransferase</fullName>
        <ecNumber evidence="2">2.3.1.30</ecNumber>
    </recommendedName>
</protein>
<dbReference type="PIRSF" id="PIRSF000441">
    <property type="entry name" value="CysE"/>
    <property type="match status" value="1"/>
</dbReference>
<dbReference type="OrthoDB" id="2643438at2"/>
<gene>
    <name evidence="3" type="ORF">EFL95_17810</name>
</gene>
<evidence type="ECO:0000256" key="2">
    <source>
        <dbReference type="PIRNR" id="PIRNR000441"/>
    </source>
</evidence>
<sequence length="208" mass="22032">MATVTSSEGLSFKQLAFSDLDRYRPGEKGWLKFFARGISNPGLFACFVLRKQQVAFRKGKVRRSFLWRSVGMYLFSADFVPGMDIGPGFFLPHPAGTVIGNGLRIGANVTFGGAVTAGVKQPDTPAGEDDYPVIGDGAIVLANAVLVGPVEIGNYAQVGANSVVLSDVADFACVFGVPARKVAERRGILPGSMEVLAEPPAKEPKPEA</sequence>
<reference evidence="3 4" key="1">
    <citation type="submission" date="2018-11" db="EMBL/GenBank/DDBJ databases">
        <authorList>
            <person name="Li F."/>
        </authorList>
    </citation>
    <scope>NUCLEOTIDE SEQUENCE [LARGE SCALE GENOMIC DNA]</scope>
    <source>
        <strain evidence="3 4">KIS18-7</strain>
    </source>
</reference>
<dbReference type="EC" id="2.3.1.30" evidence="2"/>
<organism evidence="3 4">
    <name type="scientific">Nocardioides marmorisolisilvae</name>
    <dbReference type="NCBI Taxonomy" id="1542737"/>
    <lineage>
        <taxon>Bacteria</taxon>
        <taxon>Bacillati</taxon>
        <taxon>Actinomycetota</taxon>
        <taxon>Actinomycetes</taxon>
        <taxon>Propionibacteriales</taxon>
        <taxon>Nocardioidaceae</taxon>
        <taxon>Nocardioides</taxon>
    </lineage>
</organism>
<evidence type="ECO:0000313" key="3">
    <source>
        <dbReference type="EMBL" id="RNL77314.1"/>
    </source>
</evidence>
<keyword evidence="4" id="KW-1185">Reference proteome</keyword>
<dbReference type="GO" id="GO:0009001">
    <property type="term" value="F:serine O-acetyltransferase activity"/>
    <property type="evidence" value="ECO:0007669"/>
    <property type="project" value="UniProtKB-EC"/>
</dbReference>
<dbReference type="Proteomes" id="UP000277094">
    <property type="component" value="Unassembled WGS sequence"/>
</dbReference>
<evidence type="ECO:0000256" key="1">
    <source>
        <dbReference type="ARBA" id="ARBA00018522"/>
    </source>
</evidence>
<dbReference type="EMBL" id="RJSG01000005">
    <property type="protein sequence ID" value="RNL77314.1"/>
    <property type="molecule type" value="Genomic_DNA"/>
</dbReference>
<name>A0A3N0DNU0_9ACTN</name>
<dbReference type="GO" id="GO:0005737">
    <property type="term" value="C:cytoplasm"/>
    <property type="evidence" value="ECO:0007669"/>
    <property type="project" value="InterPro"/>
</dbReference>
<dbReference type="RefSeq" id="WP_123235460.1">
    <property type="nucleotide sequence ID" value="NZ_RJSG01000005.1"/>
</dbReference>
<comment type="caution">
    <text evidence="3">The sequence shown here is derived from an EMBL/GenBank/DDBJ whole genome shotgun (WGS) entry which is preliminary data.</text>
</comment>
<comment type="catalytic activity">
    <reaction evidence="2">
        <text>L-serine + acetyl-CoA = O-acetyl-L-serine + CoA</text>
        <dbReference type="Rhea" id="RHEA:24560"/>
        <dbReference type="ChEBI" id="CHEBI:33384"/>
        <dbReference type="ChEBI" id="CHEBI:57287"/>
        <dbReference type="ChEBI" id="CHEBI:57288"/>
        <dbReference type="ChEBI" id="CHEBI:58340"/>
        <dbReference type="EC" id="2.3.1.30"/>
    </reaction>
</comment>
<dbReference type="GO" id="GO:0006535">
    <property type="term" value="P:cysteine biosynthetic process from serine"/>
    <property type="evidence" value="ECO:0007669"/>
    <property type="project" value="InterPro"/>
</dbReference>
<keyword evidence="2" id="KW-0808">Transferase</keyword>
<dbReference type="InterPro" id="IPR001451">
    <property type="entry name" value="Hexapep"/>
</dbReference>
<comment type="similarity">
    <text evidence="2">Belongs to the transferase hexapeptide repeat family.</text>
</comment>
<dbReference type="InterPro" id="IPR005881">
    <property type="entry name" value="Ser_O-AcTrfase"/>
</dbReference>
<dbReference type="SUPFAM" id="SSF51161">
    <property type="entry name" value="Trimeric LpxA-like enzymes"/>
    <property type="match status" value="1"/>
</dbReference>
<dbReference type="PANTHER" id="PTHR42811">
    <property type="entry name" value="SERINE ACETYLTRANSFERASE"/>
    <property type="match status" value="1"/>
</dbReference>
<keyword evidence="2" id="KW-0012">Acyltransferase</keyword>
<accession>A0A3N0DNU0</accession>
<evidence type="ECO:0000313" key="4">
    <source>
        <dbReference type="Proteomes" id="UP000277094"/>
    </source>
</evidence>
<dbReference type="Pfam" id="PF00132">
    <property type="entry name" value="Hexapep"/>
    <property type="match status" value="1"/>
</dbReference>
<dbReference type="Gene3D" id="2.160.10.10">
    <property type="entry name" value="Hexapeptide repeat proteins"/>
    <property type="match status" value="1"/>
</dbReference>
<proteinExistence type="inferred from homology"/>
<dbReference type="InterPro" id="IPR011004">
    <property type="entry name" value="Trimer_LpxA-like_sf"/>
</dbReference>